<name>A0A0V0GJD4_SOLCH</name>
<organism evidence="1">
    <name type="scientific">Solanum chacoense</name>
    <name type="common">Chaco potato</name>
    <dbReference type="NCBI Taxonomy" id="4108"/>
    <lineage>
        <taxon>Eukaryota</taxon>
        <taxon>Viridiplantae</taxon>
        <taxon>Streptophyta</taxon>
        <taxon>Embryophyta</taxon>
        <taxon>Tracheophyta</taxon>
        <taxon>Spermatophyta</taxon>
        <taxon>Magnoliopsida</taxon>
        <taxon>eudicotyledons</taxon>
        <taxon>Gunneridae</taxon>
        <taxon>Pentapetalae</taxon>
        <taxon>asterids</taxon>
        <taxon>lamiids</taxon>
        <taxon>Solanales</taxon>
        <taxon>Solanaceae</taxon>
        <taxon>Solanoideae</taxon>
        <taxon>Solaneae</taxon>
        <taxon>Solanum</taxon>
    </lineage>
</organism>
<sequence length="69" mass="8158">MEQERKTQLFNKAIITGKMRKKVNEIEAHSRFLAPSPLLKLLKFQQESCSNFRIHCRIQRDVSENQPLC</sequence>
<dbReference type="EMBL" id="GEDG01038906">
    <property type="protein sequence ID" value="JAP07366.1"/>
    <property type="molecule type" value="Transcribed_RNA"/>
</dbReference>
<proteinExistence type="predicted"/>
<evidence type="ECO:0000313" key="1">
    <source>
        <dbReference type="EMBL" id="JAP07366.1"/>
    </source>
</evidence>
<feature type="non-terminal residue" evidence="1">
    <location>
        <position position="69"/>
    </location>
</feature>
<accession>A0A0V0GJD4</accession>
<reference evidence="1" key="1">
    <citation type="submission" date="2015-12" db="EMBL/GenBank/DDBJ databases">
        <title>Gene expression during late stages of embryo sac development: a critical building block for successful pollen-pistil interactions.</title>
        <authorList>
            <person name="Liu Y."/>
            <person name="Joly V."/>
            <person name="Sabar M."/>
            <person name="Matton D.P."/>
        </authorList>
    </citation>
    <scope>NUCLEOTIDE SEQUENCE</scope>
</reference>
<protein>
    <submittedName>
        <fullName evidence="1">Putative ovule protein</fullName>
    </submittedName>
</protein>
<dbReference type="AlphaFoldDB" id="A0A0V0GJD4"/>